<dbReference type="PROSITE" id="PS50110">
    <property type="entry name" value="RESPONSE_REGULATORY"/>
    <property type="match status" value="1"/>
</dbReference>
<dbReference type="EC" id="2.7.13.3" evidence="2"/>
<proteinExistence type="predicted"/>
<dbReference type="InterPro" id="IPR003594">
    <property type="entry name" value="HATPase_dom"/>
</dbReference>
<dbReference type="NCBIfam" id="TIGR00229">
    <property type="entry name" value="sensory_box"/>
    <property type="match status" value="1"/>
</dbReference>
<dbReference type="InterPro" id="IPR004358">
    <property type="entry name" value="Sig_transdc_His_kin-like_C"/>
</dbReference>
<dbReference type="Pfam" id="PF00989">
    <property type="entry name" value="PAS"/>
    <property type="match status" value="1"/>
</dbReference>
<evidence type="ECO:0000259" key="8">
    <source>
        <dbReference type="PROSITE" id="PS50109"/>
    </source>
</evidence>
<keyword evidence="7" id="KW-1133">Transmembrane helix</keyword>
<evidence type="ECO:0000256" key="6">
    <source>
        <dbReference type="PROSITE-ProRule" id="PRU00169"/>
    </source>
</evidence>
<dbReference type="PROSITE" id="PS50112">
    <property type="entry name" value="PAS"/>
    <property type="match status" value="1"/>
</dbReference>
<dbReference type="PANTHER" id="PTHR43047">
    <property type="entry name" value="TWO-COMPONENT HISTIDINE PROTEIN KINASE"/>
    <property type="match status" value="1"/>
</dbReference>
<feature type="transmembrane region" description="Helical" evidence="7">
    <location>
        <begin position="187"/>
        <end position="210"/>
    </location>
</feature>
<dbReference type="InterPro" id="IPR011006">
    <property type="entry name" value="CheY-like_superfamily"/>
</dbReference>
<dbReference type="Gene3D" id="3.30.565.10">
    <property type="entry name" value="Histidine kinase-like ATPase, C-terminal domain"/>
    <property type="match status" value="1"/>
</dbReference>
<feature type="domain" description="Histidine kinase" evidence="8">
    <location>
        <begin position="374"/>
        <end position="594"/>
    </location>
</feature>
<dbReference type="Gene3D" id="1.10.287.130">
    <property type="match status" value="1"/>
</dbReference>
<dbReference type="SMART" id="SM00388">
    <property type="entry name" value="HisKA"/>
    <property type="match status" value="1"/>
</dbReference>
<dbReference type="AlphaFoldDB" id="A0A521C1G5"/>
<keyword evidence="5 11" id="KW-0418">Kinase</keyword>
<dbReference type="CDD" id="cd16922">
    <property type="entry name" value="HATPase_EvgS-ArcB-TorS-like"/>
    <property type="match status" value="1"/>
</dbReference>
<dbReference type="InterPro" id="IPR036641">
    <property type="entry name" value="HPT_dom_sf"/>
</dbReference>
<evidence type="ECO:0000256" key="1">
    <source>
        <dbReference type="ARBA" id="ARBA00000085"/>
    </source>
</evidence>
<sequence length="854" mass="93600">MIRAAFDFPQGRLQPKQVHITILLFLMLVTCIALLASAMNFRQRLEAVRSADSDNKGWITAQLEVDYQGLLLTVEHTPRTADETEKYLSAVRREFDVYYSRIDILETAMRRLNLSNGYKAKLARLVASRDEMAAQIDALTVNDLDPTIEKLHRELEDMAPLVRSVAVDAVQIFAYVAAERRAQEERLFIRFLAQSLILFVLMGIGTYLIVRLWRELEKRTVQAARVASSLTTAFNSTLSAVIIADLDARVLFCNDMAEQIFGYPVEQMVGQSIETLIIPDHMVEGHIKKVEKYRDTGQGWVMGKGPVLLPARHADGSDLFVEVSLVSDTDISGKPVIVAYIRDVSEQVTSREKLQDALEQAQQAAQAKSMFLATMSHEMRTPLHGLMASLGLIDEHDLNAANQALLKTARDCSERALAQVNDVLELTRMGEIQSRPEEFSPSRIAADIIDELQPLATQRNNRLQLITRGPHDLYRLQGLPFAFSRALYNLAGNAVKFTQNGQITLTLTLECDAHDQLRLNVSVEDTGIGIAPEDQERIFRTFETVGRSEIDANMGTGLGLSIANLAVEQQGGQLHLDSVVGQGSRFYFTIPVSLSNLDTPAPVATTPAPVPARALDNLDILVVEDNEVNLTLMCEMLKRLGHRADPAHNGQVAVQKAKQRHYDVILMDFSMPVMDGPAATHAIRTGGGPSAQSVILGVTALIDATAGKGPAQLMNEVLVKPVSQSQLNETLQKFLGTSPAHSPAPTPAPDAPSPRMEELKELMGADTAVHLMRATLADATLAIEAMQAAALPLPQRAATIHNAVGSCGVMGLLDLSETLSEAECMALAGRDPANSDLAEIATHLLEESRREFRL</sequence>
<evidence type="ECO:0000259" key="9">
    <source>
        <dbReference type="PROSITE" id="PS50110"/>
    </source>
</evidence>
<evidence type="ECO:0000313" key="12">
    <source>
        <dbReference type="Proteomes" id="UP000316030"/>
    </source>
</evidence>
<keyword evidence="7" id="KW-0812">Transmembrane</keyword>
<evidence type="ECO:0000256" key="3">
    <source>
        <dbReference type="ARBA" id="ARBA00022553"/>
    </source>
</evidence>
<feature type="domain" description="Response regulatory" evidence="9">
    <location>
        <begin position="619"/>
        <end position="735"/>
    </location>
</feature>
<dbReference type="InterPro" id="IPR036097">
    <property type="entry name" value="HisK_dim/P_sf"/>
</dbReference>
<keyword evidence="7" id="KW-0472">Membrane</keyword>
<accession>A0A521C1G5</accession>
<evidence type="ECO:0000256" key="4">
    <source>
        <dbReference type="ARBA" id="ARBA00022679"/>
    </source>
</evidence>
<evidence type="ECO:0000259" key="10">
    <source>
        <dbReference type="PROSITE" id="PS50112"/>
    </source>
</evidence>
<evidence type="ECO:0000256" key="5">
    <source>
        <dbReference type="ARBA" id="ARBA00022777"/>
    </source>
</evidence>
<protein>
    <recommendedName>
        <fullName evidence="2">histidine kinase</fullName>
        <ecNumber evidence="2">2.7.13.3</ecNumber>
    </recommendedName>
</protein>
<evidence type="ECO:0000313" key="11">
    <source>
        <dbReference type="EMBL" id="SMO53289.1"/>
    </source>
</evidence>
<evidence type="ECO:0000256" key="2">
    <source>
        <dbReference type="ARBA" id="ARBA00012438"/>
    </source>
</evidence>
<dbReference type="SUPFAM" id="SSF52172">
    <property type="entry name" value="CheY-like"/>
    <property type="match status" value="1"/>
</dbReference>
<dbReference type="Pfam" id="PF00072">
    <property type="entry name" value="Response_reg"/>
    <property type="match status" value="1"/>
</dbReference>
<gene>
    <name evidence="11" type="ORF">SAMN06265173_10545</name>
</gene>
<dbReference type="InterPro" id="IPR000014">
    <property type="entry name" value="PAS"/>
</dbReference>
<feature type="transmembrane region" description="Helical" evidence="7">
    <location>
        <begin position="20"/>
        <end position="41"/>
    </location>
</feature>
<name>A0A521C1G5_9RHOB</name>
<dbReference type="SUPFAM" id="SSF47384">
    <property type="entry name" value="Homodimeric domain of signal transducing histidine kinase"/>
    <property type="match status" value="1"/>
</dbReference>
<dbReference type="SUPFAM" id="SSF55785">
    <property type="entry name" value="PYP-like sensor domain (PAS domain)"/>
    <property type="match status" value="1"/>
</dbReference>
<dbReference type="GO" id="GO:0006355">
    <property type="term" value="P:regulation of DNA-templated transcription"/>
    <property type="evidence" value="ECO:0007669"/>
    <property type="project" value="InterPro"/>
</dbReference>
<feature type="modified residue" description="4-aspartylphosphate" evidence="6">
    <location>
        <position position="668"/>
    </location>
</feature>
<dbReference type="SUPFAM" id="SSF47226">
    <property type="entry name" value="Histidine-containing phosphotransfer domain, HPT domain"/>
    <property type="match status" value="1"/>
</dbReference>
<organism evidence="11 12">
    <name type="scientific">Thalassovita litoralis</name>
    <dbReference type="NCBI Taxonomy" id="1010611"/>
    <lineage>
        <taxon>Bacteria</taxon>
        <taxon>Pseudomonadati</taxon>
        <taxon>Pseudomonadota</taxon>
        <taxon>Alphaproteobacteria</taxon>
        <taxon>Rhodobacterales</taxon>
        <taxon>Roseobacteraceae</taxon>
        <taxon>Thalassovita</taxon>
    </lineage>
</organism>
<keyword evidence="4" id="KW-0808">Transferase</keyword>
<dbReference type="Pfam" id="PF02518">
    <property type="entry name" value="HATPase_c"/>
    <property type="match status" value="1"/>
</dbReference>
<dbReference type="SMART" id="SM00091">
    <property type="entry name" value="PAS"/>
    <property type="match status" value="1"/>
</dbReference>
<dbReference type="SMART" id="SM00448">
    <property type="entry name" value="REC"/>
    <property type="match status" value="1"/>
</dbReference>
<comment type="catalytic activity">
    <reaction evidence="1">
        <text>ATP + protein L-histidine = ADP + protein N-phospho-L-histidine.</text>
        <dbReference type="EC" id="2.7.13.3"/>
    </reaction>
</comment>
<dbReference type="InterPro" id="IPR001789">
    <property type="entry name" value="Sig_transdc_resp-reg_receiver"/>
</dbReference>
<dbReference type="PROSITE" id="PS50109">
    <property type="entry name" value="HIS_KIN"/>
    <property type="match status" value="1"/>
</dbReference>
<dbReference type="Gene3D" id="3.30.450.20">
    <property type="entry name" value="PAS domain"/>
    <property type="match status" value="1"/>
</dbReference>
<dbReference type="Pfam" id="PF00512">
    <property type="entry name" value="HisKA"/>
    <property type="match status" value="1"/>
</dbReference>
<dbReference type="InterPro" id="IPR003661">
    <property type="entry name" value="HisK_dim/P_dom"/>
</dbReference>
<dbReference type="Gene3D" id="3.40.50.2300">
    <property type="match status" value="1"/>
</dbReference>
<dbReference type="EMBL" id="FXTO01000005">
    <property type="protein sequence ID" value="SMO53289.1"/>
    <property type="molecule type" value="Genomic_DNA"/>
</dbReference>
<dbReference type="SUPFAM" id="SSF55874">
    <property type="entry name" value="ATPase domain of HSP90 chaperone/DNA topoisomerase II/histidine kinase"/>
    <property type="match status" value="1"/>
</dbReference>
<dbReference type="CDD" id="cd00130">
    <property type="entry name" value="PAS"/>
    <property type="match status" value="1"/>
</dbReference>
<dbReference type="PANTHER" id="PTHR43047:SF64">
    <property type="entry name" value="HISTIDINE KINASE CONTAINING CHEY-HOMOLOGOUS RECEIVER DOMAIN AND PAS DOMAIN-RELATED"/>
    <property type="match status" value="1"/>
</dbReference>
<feature type="domain" description="PAS" evidence="10">
    <location>
        <begin position="226"/>
        <end position="280"/>
    </location>
</feature>
<dbReference type="InterPro" id="IPR013767">
    <property type="entry name" value="PAS_fold"/>
</dbReference>
<dbReference type="Proteomes" id="UP000316030">
    <property type="component" value="Unassembled WGS sequence"/>
</dbReference>
<dbReference type="InterPro" id="IPR035965">
    <property type="entry name" value="PAS-like_dom_sf"/>
</dbReference>
<dbReference type="InterPro" id="IPR005467">
    <property type="entry name" value="His_kinase_dom"/>
</dbReference>
<dbReference type="CDD" id="cd00082">
    <property type="entry name" value="HisKA"/>
    <property type="match status" value="1"/>
</dbReference>
<evidence type="ECO:0000256" key="7">
    <source>
        <dbReference type="SAM" id="Phobius"/>
    </source>
</evidence>
<dbReference type="CDD" id="cd17546">
    <property type="entry name" value="REC_hyHK_CKI1_RcsC-like"/>
    <property type="match status" value="1"/>
</dbReference>
<dbReference type="GO" id="GO:0000155">
    <property type="term" value="F:phosphorelay sensor kinase activity"/>
    <property type="evidence" value="ECO:0007669"/>
    <property type="project" value="InterPro"/>
</dbReference>
<dbReference type="PRINTS" id="PR00344">
    <property type="entry name" value="BCTRLSENSOR"/>
</dbReference>
<keyword evidence="3 6" id="KW-0597">Phosphoprotein</keyword>
<dbReference type="InterPro" id="IPR036890">
    <property type="entry name" value="HATPase_C_sf"/>
</dbReference>
<keyword evidence="12" id="KW-1185">Reference proteome</keyword>
<reference evidence="11 12" key="1">
    <citation type="submission" date="2017-05" db="EMBL/GenBank/DDBJ databases">
        <authorList>
            <person name="Varghese N."/>
            <person name="Submissions S."/>
        </authorList>
    </citation>
    <scope>NUCLEOTIDE SEQUENCE [LARGE SCALE GENOMIC DNA]</scope>
    <source>
        <strain evidence="11 12">DSM 29506</strain>
    </source>
</reference>
<dbReference type="SMART" id="SM00387">
    <property type="entry name" value="HATPase_c"/>
    <property type="match status" value="1"/>
</dbReference>